<name>A0ABD5ZRV6_9EURY</name>
<comment type="similarity">
    <text evidence="1">Belongs to the HerA family.</text>
</comment>
<comment type="catalytic activity">
    <reaction evidence="2">
        <text>Couples ATP hydrolysis with the unwinding of duplex DNA by translocating in the 3'-5' direction.</text>
        <dbReference type="EC" id="5.6.2.4"/>
    </reaction>
</comment>
<comment type="caution">
    <text evidence="9">The sequence shown here is derived from an EMBL/GenBank/DDBJ whole genome shotgun (WGS) entry which is preliminary data.</text>
</comment>
<keyword evidence="5" id="KW-0175">Coiled coil</keyword>
<dbReference type="PANTHER" id="PTHR42957:SF1">
    <property type="entry name" value="HELICASE MJ1565-RELATED"/>
    <property type="match status" value="1"/>
</dbReference>
<comment type="catalytic activity">
    <reaction evidence="4">
        <text>ATP + H2O = ADP + phosphate + H(+)</text>
        <dbReference type="Rhea" id="RHEA:13065"/>
        <dbReference type="ChEBI" id="CHEBI:15377"/>
        <dbReference type="ChEBI" id="CHEBI:15378"/>
        <dbReference type="ChEBI" id="CHEBI:30616"/>
        <dbReference type="ChEBI" id="CHEBI:43474"/>
        <dbReference type="ChEBI" id="CHEBI:456216"/>
        <dbReference type="EC" id="5.6.2.4"/>
    </reaction>
</comment>
<evidence type="ECO:0000256" key="3">
    <source>
        <dbReference type="ARBA" id="ARBA00048954"/>
    </source>
</evidence>
<dbReference type="EMBL" id="JBHTAP010000001">
    <property type="protein sequence ID" value="MFC7236356.1"/>
    <property type="molecule type" value="Genomic_DNA"/>
</dbReference>
<feature type="compositionally biased region" description="Basic and acidic residues" evidence="6">
    <location>
        <begin position="414"/>
        <end position="428"/>
    </location>
</feature>
<keyword evidence="9" id="KW-0547">Nucleotide-binding</keyword>
<evidence type="ECO:0000256" key="5">
    <source>
        <dbReference type="SAM" id="Coils"/>
    </source>
</evidence>
<evidence type="ECO:0000256" key="6">
    <source>
        <dbReference type="SAM" id="MobiDB-lite"/>
    </source>
</evidence>
<dbReference type="InterPro" id="IPR058885">
    <property type="entry name" value="WHD_halobact"/>
</dbReference>
<feature type="region of interest" description="Disordered" evidence="6">
    <location>
        <begin position="344"/>
        <end position="464"/>
    </location>
</feature>
<evidence type="ECO:0000256" key="1">
    <source>
        <dbReference type="ARBA" id="ARBA00007816"/>
    </source>
</evidence>
<dbReference type="GO" id="GO:0043139">
    <property type="term" value="F:5'-3' DNA helicase activity"/>
    <property type="evidence" value="ECO:0007669"/>
    <property type="project" value="UniProtKB-EC"/>
</dbReference>
<dbReference type="InterPro" id="IPR027417">
    <property type="entry name" value="P-loop_NTPase"/>
</dbReference>
<evidence type="ECO:0000256" key="2">
    <source>
        <dbReference type="ARBA" id="ARBA00034617"/>
    </source>
</evidence>
<dbReference type="InterPro" id="IPR008571">
    <property type="entry name" value="HerA-like"/>
</dbReference>
<dbReference type="Pfam" id="PF01935">
    <property type="entry name" value="DUF87"/>
    <property type="match status" value="1"/>
</dbReference>
<dbReference type="GO" id="GO:0005524">
    <property type="term" value="F:ATP binding"/>
    <property type="evidence" value="ECO:0007669"/>
    <property type="project" value="UniProtKB-KW"/>
</dbReference>
<dbReference type="Proteomes" id="UP001596398">
    <property type="component" value="Unassembled WGS sequence"/>
</dbReference>
<sequence>MGAERITVGEVSAGEAAGRSVDLPIVDILTGRGFITGKSGSGKSNSASVIAEKLLDQGYGLLAVDIDGEYYGLKEEYEILHVGADEECDLQVSVEHAEKLASLALEQGVPIILDVSSFLDERDARELLKEVAKQLFAKEKKVKQPFLMLVEEVHEYIPEGGGMDECGRMLVKVGKRGRKHGLGIIGISQRPADVKKDFITQCDWLLWHRLTWSNDTKVAGRILGSEYSDKVEELGDGECFMMSDFEESLRQVQMERKRTFDAGATPGLDDFERPELKSVSSDLMGELESITESEKQRESRVQELELELKDKEERVKELEAELEEARDLSKMAEQFSRAMMAHATGRPFRDDLTGRQSELPEVARTPAGDAGGGGSVVEPDPDDEEARERDAAAGSAEANEHDPLRSQDFGAARMAERVGDGGDARDGVDETDGSDEPTAPDTAPPTGGDVEPEFDADERVGNGDRPVVRDLRERIESLDPVARAMVAYYREYGPASPLDAHVAAGGDGDRTAAYRRNGELRERDLIEHAGRGGYTTCFRATVREAHDDRLDEADLEAAVSHVLSALPPARPPESIEEWPDAYRAAD</sequence>
<feature type="compositionally biased region" description="Low complexity" evidence="6">
    <location>
        <begin position="437"/>
        <end position="449"/>
    </location>
</feature>
<dbReference type="Pfam" id="PF26491">
    <property type="entry name" value="WH_Halo"/>
    <property type="match status" value="1"/>
</dbReference>
<dbReference type="AlphaFoldDB" id="A0ABD5ZRV6"/>
<keyword evidence="10" id="KW-1185">Reference proteome</keyword>
<feature type="domain" description="Winged helix" evidence="8">
    <location>
        <begin position="462"/>
        <end position="566"/>
    </location>
</feature>
<evidence type="ECO:0000259" key="8">
    <source>
        <dbReference type="Pfam" id="PF26491"/>
    </source>
</evidence>
<feature type="domain" description="Helicase HerA central" evidence="7">
    <location>
        <begin position="21"/>
        <end position="102"/>
    </location>
</feature>
<evidence type="ECO:0000313" key="10">
    <source>
        <dbReference type="Proteomes" id="UP001596398"/>
    </source>
</evidence>
<dbReference type="GeneID" id="79268073"/>
<evidence type="ECO:0000313" key="9">
    <source>
        <dbReference type="EMBL" id="MFC7236356.1"/>
    </source>
</evidence>
<organism evidence="9 10">
    <name type="scientific">Halosegnis marinus</name>
    <dbReference type="NCBI Taxonomy" id="3034023"/>
    <lineage>
        <taxon>Archaea</taxon>
        <taxon>Methanobacteriati</taxon>
        <taxon>Methanobacteriota</taxon>
        <taxon>Stenosarchaea group</taxon>
        <taxon>Halobacteria</taxon>
        <taxon>Halobacteriales</taxon>
        <taxon>Natronomonadaceae</taxon>
        <taxon>Halosegnis</taxon>
    </lineage>
</organism>
<dbReference type="RefSeq" id="WP_276234513.1">
    <property type="nucleotide sequence ID" value="NZ_CP119802.1"/>
</dbReference>
<dbReference type="Gene3D" id="3.40.50.300">
    <property type="entry name" value="P-loop containing nucleotide triphosphate hydrolases"/>
    <property type="match status" value="1"/>
</dbReference>
<evidence type="ECO:0000259" key="7">
    <source>
        <dbReference type="Pfam" id="PF01935"/>
    </source>
</evidence>
<protein>
    <submittedName>
        <fullName evidence="9">ATP-binding protein</fullName>
    </submittedName>
</protein>
<comment type="catalytic activity">
    <reaction evidence="3">
        <text>ATP + H2O = ADP + phosphate + H(+)</text>
        <dbReference type="Rhea" id="RHEA:13065"/>
        <dbReference type="ChEBI" id="CHEBI:15377"/>
        <dbReference type="ChEBI" id="CHEBI:15378"/>
        <dbReference type="ChEBI" id="CHEBI:30616"/>
        <dbReference type="ChEBI" id="CHEBI:43474"/>
        <dbReference type="ChEBI" id="CHEBI:456216"/>
        <dbReference type="EC" id="5.6.2.3"/>
    </reaction>
</comment>
<evidence type="ECO:0000256" key="4">
    <source>
        <dbReference type="ARBA" id="ARBA00048988"/>
    </source>
</evidence>
<keyword evidence="9" id="KW-0067">ATP-binding</keyword>
<dbReference type="SUPFAM" id="SSF52540">
    <property type="entry name" value="P-loop containing nucleoside triphosphate hydrolases"/>
    <property type="match status" value="1"/>
</dbReference>
<dbReference type="InterPro" id="IPR002789">
    <property type="entry name" value="HerA_central"/>
</dbReference>
<dbReference type="GO" id="GO:0043138">
    <property type="term" value="F:3'-5' DNA helicase activity"/>
    <property type="evidence" value="ECO:0007669"/>
    <property type="project" value="UniProtKB-EC"/>
</dbReference>
<accession>A0ABD5ZRV6</accession>
<feature type="region of interest" description="Disordered" evidence="6">
    <location>
        <begin position="567"/>
        <end position="586"/>
    </location>
</feature>
<reference evidence="9 10" key="1">
    <citation type="journal article" date="2019" name="Int. J. Syst. Evol. Microbiol.">
        <title>The Global Catalogue of Microorganisms (GCM) 10K type strain sequencing project: providing services to taxonomists for standard genome sequencing and annotation.</title>
        <authorList>
            <consortium name="The Broad Institute Genomics Platform"/>
            <consortium name="The Broad Institute Genome Sequencing Center for Infectious Disease"/>
            <person name="Wu L."/>
            <person name="Ma J."/>
        </authorList>
    </citation>
    <scope>NUCLEOTIDE SEQUENCE [LARGE SCALE GENOMIC DNA]</scope>
    <source>
        <strain evidence="9 10">DT85</strain>
    </source>
</reference>
<proteinExistence type="inferred from homology"/>
<gene>
    <name evidence="9" type="ORF">ACFQJ4_13640</name>
</gene>
<feature type="coiled-coil region" evidence="5">
    <location>
        <begin position="287"/>
        <end position="338"/>
    </location>
</feature>
<dbReference type="PANTHER" id="PTHR42957">
    <property type="entry name" value="HELICASE MJ1565-RELATED"/>
    <property type="match status" value="1"/>
</dbReference>